<dbReference type="Pfam" id="PF13561">
    <property type="entry name" value="adh_short_C2"/>
    <property type="match status" value="1"/>
</dbReference>
<dbReference type="Proteomes" id="UP000505377">
    <property type="component" value="Chromosome"/>
</dbReference>
<dbReference type="PRINTS" id="PR00081">
    <property type="entry name" value="GDHRDH"/>
</dbReference>
<dbReference type="PROSITE" id="PS00061">
    <property type="entry name" value="ADH_SHORT"/>
    <property type="match status" value="1"/>
</dbReference>
<dbReference type="InterPro" id="IPR002347">
    <property type="entry name" value="SDR_fam"/>
</dbReference>
<dbReference type="InterPro" id="IPR036291">
    <property type="entry name" value="NAD(P)-bd_dom_sf"/>
</dbReference>
<dbReference type="SUPFAM" id="SSF51735">
    <property type="entry name" value="NAD(P)-binding Rossmann-fold domains"/>
    <property type="match status" value="1"/>
</dbReference>
<dbReference type="InterPro" id="IPR020904">
    <property type="entry name" value="Sc_DH/Rdtase_CS"/>
</dbReference>
<dbReference type="PRINTS" id="PR00080">
    <property type="entry name" value="SDRFAMILY"/>
</dbReference>
<dbReference type="GO" id="GO:0016491">
    <property type="term" value="F:oxidoreductase activity"/>
    <property type="evidence" value="ECO:0007669"/>
    <property type="project" value="UniProtKB-KW"/>
</dbReference>
<gene>
    <name evidence="3" type="ORF">HOP40_21595</name>
</gene>
<evidence type="ECO:0000256" key="1">
    <source>
        <dbReference type="ARBA" id="ARBA00006484"/>
    </source>
</evidence>
<organism evidence="3 4">
    <name type="scientific">Pseudonocardia broussonetiae</name>
    <dbReference type="NCBI Taxonomy" id="2736640"/>
    <lineage>
        <taxon>Bacteria</taxon>
        <taxon>Bacillati</taxon>
        <taxon>Actinomycetota</taxon>
        <taxon>Actinomycetes</taxon>
        <taxon>Pseudonocardiales</taxon>
        <taxon>Pseudonocardiaceae</taxon>
        <taxon>Pseudonocardia</taxon>
    </lineage>
</organism>
<evidence type="ECO:0000313" key="4">
    <source>
        <dbReference type="Proteomes" id="UP000505377"/>
    </source>
</evidence>
<keyword evidence="2" id="KW-0560">Oxidoreductase</keyword>
<reference evidence="3 4" key="1">
    <citation type="submission" date="2020-05" db="EMBL/GenBank/DDBJ databases">
        <authorList>
            <person name="Mo P."/>
        </authorList>
    </citation>
    <scope>NUCLEOTIDE SEQUENCE [LARGE SCALE GENOMIC DNA]</scope>
    <source>
        <strain evidence="3 4">Gen01</strain>
    </source>
</reference>
<keyword evidence="4" id="KW-1185">Reference proteome</keyword>
<dbReference type="FunFam" id="3.40.50.720:FF:000084">
    <property type="entry name" value="Short-chain dehydrogenase reductase"/>
    <property type="match status" value="1"/>
</dbReference>
<dbReference type="GO" id="GO:0032787">
    <property type="term" value="P:monocarboxylic acid metabolic process"/>
    <property type="evidence" value="ECO:0007669"/>
    <property type="project" value="UniProtKB-ARBA"/>
</dbReference>
<evidence type="ECO:0000313" key="3">
    <source>
        <dbReference type="EMBL" id="QJY48069.1"/>
    </source>
</evidence>
<dbReference type="EMBL" id="CP053564">
    <property type="protein sequence ID" value="QJY48069.1"/>
    <property type="molecule type" value="Genomic_DNA"/>
</dbReference>
<accession>A0A6M6JNP9</accession>
<name>A0A6M6JNP9_9PSEU</name>
<sequence>MTPTPGADVQTASPPASTGLLDLTGRTVLVTGAGQGVGREVALYCAAHGATVVVNDYHADRAASVAAEITDGGGAALPETCDVTVFDDVLAMVARVEDAVGGVDVLVNNAGNAGPVVDGTVPAPPFWETGPQEWDPWLGTNFFGVLHATRAALPGMVARGWGRVITTISDAGRVGEPNLAVYGGAKAGAAGFSRGLAKAVGRHGITVNCVSLGSIDTPGVAALNADPEVVRKSLGRYVIRRIGRPDDVAGMVLFLASGSASWITGQTYPVNGGYSFAV</sequence>
<dbReference type="PANTHER" id="PTHR42879:SF2">
    <property type="entry name" value="3-OXOACYL-[ACYL-CARRIER-PROTEIN] REDUCTASE FABG"/>
    <property type="match status" value="1"/>
</dbReference>
<dbReference type="InterPro" id="IPR050259">
    <property type="entry name" value="SDR"/>
</dbReference>
<dbReference type="CDD" id="cd05233">
    <property type="entry name" value="SDR_c"/>
    <property type="match status" value="1"/>
</dbReference>
<dbReference type="Gene3D" id="3.40.50.720">
    <property type="entry name" value="NAD(P)-binding Rossmann-like Domain"/>
    <property type="match status" value="1"/>
</dbReference>
<protein>
    <submittedName>
        <fullName evidence="3">SDR family oxidoreductase</fullName>
    </submittedName>
</protein>
<dbReference type="PANTHER" id="PTHR42879">
    <property type="entry name" value="3-OXOACYL-(ACYL-CARRIER-PROTEIN) REDUCTASE"/>
    <property type="match status" value="1"/>
</dbReference>
<evidence type="ECO:0000256" key="2">
    <source>
        <dbReference type="ARBA" id="ARBA00023002"/>
    </source>
</evidence>
<dbReference type="KEGG" id="pbro:HOP40_21595"/>
<comment type="similarity">
    <text evidence="1">Belongs to the short-chain dehydrogenases/reductases (SDR) family.</text>
</comment>
<dbReference type="AlphaFoldDB" id="A0A6M6JNP9"/>
<proteinExistence type="inferred from homology"/>